<proteinExistence type="predicted"/>
<organism evidence="2 3">
    <name type="scientific">Phaeosphaeria nodorum (strain SN15 / ATCC MYA-4574 / FGSC 10173)</name>
    <name type="common">Glume blotch fungus</name>
    <name type="synonym">Parastagonospora nodorum</name>
    <dbReference type="NCBI Taxonomy" id="321614"/>
    <lineage>
        <taxon>Eukaryota</taxon>
        <taxon>Fungi</taxon>
        <taxon>Dikarya</taxon>
        <taxon>Ascomycota</taxon>
        <taxon>Pezizomycotina</taxon>
        <taxon>Dothideomycetes</taxon>
        <taxon>Pleosporomycetidae</taxon>
        <taxon>Pleosporales</taxon>
        <taxon>Pleosporineae</taxon>
        <taxon>Phaeosphaeriaceae</taxon>
        <taxon>Parastagonospora</taxon>
    </lineage>
</organism>
<dbReference type="OrthoDB" id="4760831at2759"/>
<dbReference type="AlphaFoldDB" id="A0A7U2IBX8"/>
<protein>
    <submittedName>
        <fullName evidence="2">Uncharacterized protein</fullName>
    </submittedName>
</protein>
<reference evidence="3" key="1">
    <citation type="journal article" date="2021" name="BMC Genomics">
        <title>Chromosome-level genome assembly and manually-curated proteome of model necrotroph Parastagonospora nodorum Sn15 reveals a genome-wide trove of candidate effector homologs, and redundancy of virulence-related functions within an accessory chromosome.</title>
        <authorList>
            <person name="Bertazzoni S."/>
            <person name="Jones D.A.B."/>
            <person name="Phan H.T."/>
            <person name="Tan K.-C."/>
            <person name="Hane J.K."/>
        </authorList>
    </citation>
    <scope>NUCLEOTIDE SEQUENCE [LARGE SCALE GENOMIC DNA]</scope>
    <source>
        <strain evidence="3">SN15 / ATCC MYA-4574 / FGSC 10173)</strain>
    </source>
</reference>
<name>A0A7U2IBX8_PHANO</name>
<dbReference type="VEuPathDB" id="FungiDB:JI435_126020"/>
<feature type="compositionally biased region" description="Basic residues" evidence="1">
    <location>
        <begin position="375"/>
        <end position="384"/>
    </location>
</feature>
<sequence>MASVLPQQGSTPQAIVSQDMNVLGPADDDTKRVLKREDERQKRFDKMSNTVLDIPNGYRKVEVLIIRWDESIDEFKGHGKEADSAQIERLQTIFEKKFHFGCEVQILRNIDDPQLDLDHYIMSHVRNHNGDNNLLIVYYTGHAAQVADPIKGRRLRLSATRDWDESMGGHQPIAFWDEAEKPLKTKAKGDVLTILDCCFASTAAVKSDDEWRTYQLLAASAVEGKTTGPGPGSFTEALCDSLEQLLEESTDGTFSVFKLEETINTKRTEKAALMWDRLKKHKRSVELGPLKKIDIKKNSPSQYKKPELASLNLRFSLTTDDLSNTQIDTLARAFPAVCKNAGIGIRQIKWVGMEKRDPTMRVIQSINEMRRRAKIRKNNTSKTRKTTEVSDARKRPSSRPSSLAPAKRRTTNASMASEESLELGIQTPSGSSGKSRSPTSGED</sequence>
<dbReference type="EMBL" id="CP069043">
    <property type="protein sequence ID" value="QRD06993.1"/>
    <property type="molecule type" value="Genomic_DNA"/>
</dbReference>
<feature type="compositionally biased region" description="Low complexity" evidence="1">
    <location>
        <begin position="427"/>
        <end position="443"/>
    </location>
</feature>
<feature type="region of interest" description="Disordered" evidence="1">
    <location>
        <begin position="375"/>
        <end position="443"/>
    </location>
</feature>
<dbReference type="Proteomes" id="UP000663193">
    <property type="component" value="Chromosome 21"/>
</dbReference>
<gene>
    <name evidence="2" type="ORF">JI435_126020</name>
</gene>
<evidence type="ECO:0000256" key="1">
    <source>
        <dbReference type="SAM" id="MobiDB-lite"/>
    </source>
</evidence>
<evidence type="ECO:0000313" key="3">
    <source>
        <dbReference type="Proteomes" id="UP000663193"/>
    </source>
</evidence>
<accession>A0A7U2IBX8</accession>
<feature type="compositionally biased region" description="Basic and acidic residues" evidence="1">
    <location>
        <begin position="385"/>
        <end position="394"/>
    </location>
</feature>
<evidence type="ECO:0000313" key="2">
    <source>
        <dbReference type="EMBL" id="QRD06993.1"/>
    </source>
</evidence>
<keyword evidence="3" id="KW-1185">Reference proteome</keyword>